<dbReference type="GO" id="GO:0016887">
    <property type="term" value="F:ATP hydrolysis activity"/>
    <property type="evidence" value="ECO:0007669"/>
    <property type="project" value="RHEA"/>
</dbReference>
<dbReference type="EC" id="5.6.2.3" evidence="10"/>
<dbReference type="NCBIfam" id="TIGR00665">
    <property type="entry name" value="DnaB"/>
    <property type="match status" value="1"/>
</dbReference>
<dbReference type="GO" id="GO:0003677">
    <property type="term" value="F:DNA binding"/>
    <property type="evidence" value="ECO:0007669"/>
    <property type="project" value="UniProtKB-KW"/>
</dbReference>
<comment type="similarity">
    <text evidence="1">Belongs to the helicase family. DnaB subfamily.</text>
</comment>
<dbReference type="InterPro" id="IPR007694">
    <property type="entry name" value="DNA_helicase_DnaB-like_C"/>
</dbReference>
<evidence type="ECO:0000259" key="12">
    <source>
        <dbReference type="PROSITE" id="PS51199"/>
    </source>
</evidence>
<dbReference type="PANTHER" id="PTHR30153">
    <property type="entry name" value="REPLICATIVE DNA HELICASE DNAB"/>
    <property type="match status" value="1"/>
</dbReference>
<dbReference type="PANTHER" id="PTHR30153:SF2">
    <property type="entry name" value="REPLICATIVE DNA HELICASE"/>
    <property type="match status" value="1"/>
</dbReference>
<dbReference type="InterPro" id="IPR007693">
    <property type="entry name" value="DNA_helicase_DnaB-like_N"/>
</dbReference>
<evidence type="ECO:0000256" key="4">
    <source>
        <dbReference type="ARBA" id="ARBA00022741"/>
    </source>
</evidence>
<dbReference type="Pfam" id="PF00772">
    <property type="entry name" value="DnaB"/>
    <property type="match status" value="1"/>
</dbReference>
<keyword evidence="5 13" id="KW-0378">Hydrolase</keyword>
<dbReference type="CDD" id="cd00984">
    <property type="entry name" value="DnaB_C"/>
    <property type="match status" value="1"/>
</dbReference>
<dbReference type="GO" id="GO:0005829">
    <property type="term" value="C:cytosol"/>
    <property type="evidence" value="ECO:0007669"/>
    <property type="project" value="TreeGrafter"/>
</dbReference>
<dbReference type="PROSITE" id="PS51199">
    <property type="entry name" value="SF4_HELICASE"/>
    <property type="match status" value="1"/>
</dbReference>
<dbReference type="Gene3D" id="1.10.860.10">
    <property type="entry name" value="DNAb Helicase, Chain A"/>
    <property type="match status" value="1"/>
</dbReference>
<evidence type="ECO:0000256" key="10">
    <source>
        <dbReference type="ARBA" id="ARBA00044969"/>
    </source>
</evidence>
<reference evidence="13" key="1">
    <citation type="submission" date="2019-08" db="EMBL/GenBank/DDBJ databases">
        <authorList>
            <person name="Kucharzyk K."/>
            <person name="Murdoch R.W."/>
            <person name="Higgins S."/>
            <person name="Loffler F."/>
        </authorList>
    </citation>
    <scope>NUCLEOTIDE SEQUENCE</scope>
</reference>
<keyword evidence="2" id="KW-0639">Primosome</keyword>
<dbReference type="GO" id="GO:1990077">
    <property type="term" value="C:primosome complex"/>
    <property type="evidence" value="ECO:0007669"/>
    <property type="project" value="UniProtKB-KW"/>
</dbReference>
<dbReference type="SUPFAM" id="SSF48024">
    <property type="entry name" value="N-terminal domain of DnaB helicase"/>
    <property type="match status" value="1"/>
</dbReference>
<proteinExistence type="inferred from homology"/>
<evidence type="ECO:0000256" key="2">
    <source>
        <dbReference type="ARBA" id="ARBA00022515"/>
    </source>
</evidence>
<dbReference type="InterPro" id="IPR016136">
    <property type="entry name" value="DNA_helicase_N/primase_C"/>
</dbReference>
<protein>
    <recommendedName>
        <fullName evidence="10">DNA 5'-3' helicase</fullName>
        <ecNumber evidence="10">5.6.2.3</ecNumber>
    </recommendedName>
</protein>
<comment type="caution">
    <text evidence="13">The sequence shown here is derived from an EMBL/GenBank/DDBJ whole genome shotgun (WGS) entry which is preliminary data.</text>
</comment>
<dbReference type="Pfam" id="PF03796">
    <property type="entry name" value="DnaB_C"/>
    <property type="match status" value="1"/>
</dbReference>
<evidence type="ECO:0000256" key="1">
    <source>
        <dbReference type="ARBA" id="ARBA00008428"/>
    </source>
</evidence>
<dbReference type="AlphaFoldDB" id="A0A644Z1F4"/>
<dbReference type="EMBL" id="VSSQ01006240">
    <property type="protein sequence ID" value="MPM32014.1"/>
    <property type="molecule type" value="Genomic_DNA"/>
</dbReference>
<sequence>MDRKTAVSASDLTVRQLPYSPEAEQAVLGALILDGTKINEIAGKISPEDFYIDKHVGIYEAVTELFVQSRTIDAVTLVDLLVKRGLYNEAGASSYIHRLAETVPSIANIGDYVRIVRDKAMLRRLIGICSEIEESAYEQSEDARAIVDCAEAKIFELSQGNITQDFAHVRDIIMQFMANLNFTRTNKEEAKGLPTYFGGIDNFLVGMGKGDLVVVGARPGMGKTSFAMNIATSAAKHGKVAAVFSLEMSKIQLVSRMLSSEARIDSYNLRTGELNADEFARLAAASTMLSGAEIYIDDTSDITVSQMKAKLRRLKNLSFVVIDYLQLMSSDKRIDNRTLEIGDISRNLKIMAKEFGVPVMLLSQLSRNPEGRPDKKPQLSDMRDSGAIEQDADIVMFLYRDEYYKENTDMKNQASCMIAKNRHGGTGAVTLGWEGKYTRFCTIEQNFQEPHEGSGDA</sequence>
<dbReference type="SUPFAM" id="SSF52540">
    <property type="entry name" value="P-loop containing nucleoside triphosphate hydrolases"/>
    <property type="match status" value="1"/>
</dbReference>
<dbReference type="InterPro" id="IPR027417">
    <property type="entry name" value="P-loop_NTPase"/>
</dbReference>
<keyword evidence="7" id="KW-0067">ATP-binding</keyword>
<gene>
    <name evidence="13" type="primary">dnaC_26</name>
    <name evidence="13" type="ORF">SDC9_78572</name>
</gene>
<comment type="catalytic activity">
    <reaction evidence="11">
        <text>ATP + H2O = ADP + phosphate + H(+)</text>
        <dbReference type="Rhea" id="RHEA:13065"/>
        <dbReference type="ChEBI" id="CHEBI:15377"/>
        <dbReference type="ChEBI" id="CHEBI:15378"/>
        <dbReference type="ChEBI" id="CHEBI:30616"/>
        <dbReference type="ChEBI" id="CHEBI:43474"/>
        <dbReference type="ChEBI" id="CHEBI:456216"/>
        <dbReference type="EC" id="5.6.2.3"/>
    </reaction>
</comment>
<dbReference type="GO" id="GO:0043139">
    <property type="term" value="F:5'-3' DNA helicase activity"/>
    <property type="evidence" value="ECO:0007669"/>
    <property type="project" value="UniProtKB-EC"/>
</dbReference>
<evidence type="ECO:0000256" key="5">
    <source>
        <dbReference type="ARBA" id="ARBA00022801"/>
    </source>
</evidence>
<keyword evidence="6 13" id="KW-0347">Helicase</keyword>
<keyword evidence="4" id="KW-0547">Nucleotide-binding</keyword>
<dbReference type="GO" id="GO:0005524">
    <property type="term" value="F:ATP binding"/>
    <property type="evidence" value="ECO:0007669"/>
    <property type="project" value="UniProtKB-KW"/>
</dbReference>
<keyword evidence="3" id="KW-0235">DNA replication</keyword>
<name>A0A644Z1F4_9ZZZZ</name>
<dbReference type="GO" id="GO:0006269">
    <property type="term" value="P:DNA replication, synthesis of primer"/>
    <property type="evidence" value="ECO:0007669"/>
    <property type="project" value="UniProtKB-KW"/>
</dbReference>
<evidence type="ECO:0000256" key="7">
    <source>
        <dbReference type="ARBA" id="ARBA00022840"/>
    </source>
</evidence>
<dbReference type="InterPro" id="IPR036185">
    <property type="entry name" value="DNA_heli_DnaB-like_N_sf"/>
</dbReference>
<dbReference type="InterPro" id="IPR007692">
    <property type="entry name" value="DNA_helicase_DnaB"/>
</dbReference>
<evidence type="ECO:0000256" key="8">
    <source>
        <dbReference type="ARBA" id="ARBA00023125"/>
    </source>
</evidence>
<evidence type="ECO:0000256" key="3">
    <source>
        <dbReference type="ARBA" id="ARBA00022705"/>
    </source>
</evidence>
<dbReference type="Gene3D" id="3.40.50.300">
    <property type="entry name" value="P-loop containing nucleotide triphosphate hydrolases"/>
    <property type="match status" value="1"/>
</dbReference>
<evidence type="ECO:0000313" key="13">
    <source>
        <dbReference type="EMBL" id="MPM32014.1"/>
    </source>
</evidence>
<keyword evidence="9" id="KW-0413">Isomerase</keyword>
<dbReference type="FunFam" id="1.10.860.10:FF:000001">
    <property type="entry name" value="Replicative DNA helicase"/>
    <property type="match status" value="1"/>
</dbReference>
<accession>A0A644Z1F4</accession>
<feature type="domain" description="SF4 helicase" evidence="12">
    <location>
        <begin position="186"/>
        <end position="447"/>
    </location>
</feature>
<evidence type="ECO:0000256" key="6">
    <source>
        <dbReference type="ARBA" id="ARBA00022806"/>
    </source>
</evidence>
<evidence type="ECO:0000256" key="9">
    <source>
        <dbReference type="ARBA" id="ARBA00023235"/>
    </source>
</evidence>
<keyword evidence="8" id="KW-0238">DNA-binding</keyword>
<organism evidence="13">
    <name type="scientific">bioreactor metagenome</name>
    <dbReference type="NCBI Taxonomy" id="1076179"/>
    <lineage>
        <taxon>unclassified sequences</taxon>
        <taxon>metagenomes</taxon>
        <taxon>ecological metagenomes</taxon>
    </lineage>
</organism>
<evidence type="ECO:0000256" key="11">
    <source>
        <dbReference type="ARBA" id="ARBA00048954"/>
    </source>
</evidence>